<protein>
    <recommendedName>
        <fullName evidence="5">Lipoprotein</fullName>
    </recommendedName>
</protein>
<feature type="compositionally biased region" description="Basic and acidic residues" evidence="1">
    <location>
        <begin position="160"/>
        <end position="178"/>
    </location>
</feature>
<accession>A0ABW0EB57</accession>
<keyword evidence="2" id="KW-0732">Signal</keyword>
<dbReference type="PROSITE" id="PS51257">
    <property type="entry name" value="PROKAR_LIPOPROTEIN"/>
    <property type="match status" value="1"/>
</dbReference>
<evidence type="ECO:0000313" key="4">
    <source>
        <dbReference type="Proteomes" id="UP001596161"/>
    </source>
</evidence>
<evidence type="ECO:0000313" key="3">
    <source>
        <dbReference type="EMBL" id="MFC5271583.1"/>
    </source>
</evidence>
<dbReference type="EMBL" id="JBHSKT010000007">
    <property type="protein sequence ID" value="MFC5271583.1"/>
    <property type="molecule type" value="Genomic_DNA"/>
</dbReference>
<feature type="compositionally biased region" description="Polar residues" evidence="1">
    <location>
        <begin position="198"/>
        <end position="207"/>
    </location>
</feature>
<reference evidence="4" key="1">
    <citation type="journal article" date="2019" name="Int. J. Syst. Evol. Microbiol.">
        <title>The Global Catalogue of Microorganisms (GCM) 10K type strain sequencing project: providing services to taxonomists for standard genome sequencing and annotation.</title>
        <authorList>
            <consortium name="The Broad Institute Genomics Platform"/>
            <consortium name="The Broad Institute Genome Sequencing Center for Infectious Disease"/>
            <person name="Wu L."/>
            <person name="Ma J."/>
        </authorList>
    </citation>
    <scope>NUCLEOTIDE SEQUENCE [LARGE SCALE GENOMIC DNA]</scope>
    <source>
        <strain evidence="4">KACC 12602</strain>
    </source>
</reference>
<proteinExistence type="predicted"/>
<dbReference type="RefSeq" id="WP_378017939.1">
    <property type="nucleotide sequence ID" value="NZ_JBHSKT010000007.1"/>
</dbReference>
<organism evidence="3 4">
    <name type="scientific">Adhaeribacter terreus</name>
    <dbReference type="NCBI Taxonomy" id="529703"/>
    <lineage>
        <taxon>Bacteria</taxon>
        <taxon>Pseudomonadati</taxon>
        <taxon>Bacteroidota</taxon>
        <taxon>Cytophagia</taxon>
        <taxon>Cytophagales</taxon>
        <taxon>Hymenobacteraceae</taxon>
        <taxon>Adhaeribacter</taxon>
    </lineage>
</organism>
<evidence type="ECO:0008006" key="5">
    <source>
        <dbReference type="Google" id="ProtNLM"/>
    </source>
</evidence>
<sequence length="223" mass="24996">MKKSFLMLLGAGMFAFAACNKTEKKETDTAVVTENTGSVDEEAMYRERAKDVTSQMARDLKFDTDTAMQSQVSNVYYTRAKRRNVARGKYTADTTGMYAEMREIDLEADQEFQRILKPEQYKVYETNRTTYYGGFEETDMPSPGFDTASSNSMGSMDQASDARIKTKTEKDGDTKTEIESGDSQTKIKTEADGDSKTKINTPTSKTVIKTDKDGTTKMSTKEK</sequence>
<feature type="signal peptide" evidence="2">
    <location>
        <begin position="1"/>
        <end position="17"/>
    </location>
</feature>
<keyword evidence="4" id="KW-1185">Reference proteome</keyword>
<name>A0ABW0EB57_9BACT</name>
<feature type="chain" id="PRO_5046989540" description="Lipoprotein" evidence="2">
    <location>
        <begin position="18"/>
        <end position="223"/>
    </location>
</feature>
<dbReference type="Proteomes" id="UP001596161">
    <property type="component" value="Unassembled WGS sequence"/>
</dbReference>
<feature type="compositionally biased region" description="Basic and acidic residues" evidence="1">
    <location>
        <begin position="208"/>
        <end position="223"/>
    </location>
</feature>
<evidence type="ECO:0000256" key="2">
    <source>
        <dbReference type="SAM" id="SignalP"/>
    </source>
</evidence>
<comment type="caution">
    <text evidence="3">The sequence shown here is derived from an EMBL/GenBank/DDBJ whole genome shotgun (WGS) entry which is preliminary data.</text>
</comment>
<feature type="compositionally biased region" description="Polar residues" evidence="1">
    <location>
        <begin position="147"/>
        <end position="158"/>
    </location>
</feature>
<feature type="region of interest" description="Disordered" evidence="1">
    <location>
        <begin position="134"/>
        <end position="223"/>
    </location>
</feature>
<evidence type="ECO:0000256" key="1">
    <source>
        <dbReference type="SAM" id="MobiDB-lite"/>
    </source>
</evidence>
<gene>
    <name evidence="3" type="ORF">ACFPIB_13245</name>
</gene>
<feature type="compositionally biased region" description="Basic and acidic residues" evidence="1">
    <location>
        <begin position="185"/>
        <end position="197"/>
    </location>
</feature>